<accession>A0A7J4TIU1</accession>
<feature type="non-terminal residue" evidence="1">
    <location>
        <position position="1"/>
    </location>
</feature>
<evidence type="ECO:0000313" key="1">
    <source>
        <dbReference type="EMBL" id="HII84358.1"/>
    </source>
</evidence>
<evidence type="ECO:0000313" key="2">
    <source>
        <dbReference type="Proteomes" id="UP000586031"/>
    </source>
</evidence>
<comment type="caution">
    <text evidence="1">The sequence shown here is derived from an EMBL/GenBank/DDBJ whole genome shotgun (WGS) entry which is preliminary data.</text>
</comment>
<name>A0A7J4TIU1_9EURY</name>
<organism evidence="1 2">
    <name type="scientific">Methanobacterium subterraneum</name>
    <dbReference type="NCBI Taxonomy" id="59277"/>
    <lineage>
        <taxon>Archaea</taxon>
        <taxon>Methanobacteriati</taxon>
        <taxon>Methanobacteriota</taxon>
        <taxon>Methanomada group</taxon>
        <taxon>Methanobacteria</taxon>
        <taxon>Methanobacteriales</taxon>
        <taxon>Methanobacteriaceae</taxon>
        <taxon>Methanobacterium</taxon>
    </lineage>
</organism>
<sequence>WEDLNQKIGLLLDNTDLQKDTLEEGLTQQVNLSQKNRIILGEFLKENGTMPGED</sequence>
<gene>
    <name evidence="1" type="ORF">HA271_05880</name>
</gene>
<protein>
    <submittedName>
        <fullName evidence="1">Uncharacterized protein</fullName>
    </submittedName>
</protein>
<reference evidence="2" key="1">
    <citation type="journal article" date="2020" name="bioRxiv">
        <title>A rank-normalized archaeal taxonomy based on genome phylogeny resolves widespread incomplete and uneven classifications.</title>
        <authorList>
            <person name="Rinke C."/>
            <person name="Chuvochina M."/>
            <person name="Mussig A.J."/>
            <person name="Chaumeil P.-A."/>
            <person name="Waite D.W."/>
            <person name="Whitman W.B."/>
            <person name="Parks D.H."/>
            <person name="Hugenholtz P."/>
        </authorList>
    </citation>
    <scope>NUCLEOTIDE SEQUENCE [LARGE SCALE GENOMIC DNA]</scope>
</reference>
<dbReference type="EMBL" id="DUHE01000159">
    <property type="protein sequence ID" value="HII84358.1"/>
    <property type="molecule type" value="Genomic_DNA"/>
</dbReference>
<dbReference type="AlphaFoldDB" id="A0A7J4TIU1"/>
<proteinExistence type="predicted"/>
<dbReference type="Proteomes" id="UP000586031">
    <property type="component" value="Unassembled WGS sequence"/>
</dbReference>